<gene>
    <name evidence="2" type="ORF">OG579_18210</name>
</gene>
<keyword evidence="3" id="KW-1185">Reference proteome</keyword>
<reference evidence="2 3" key="1">
    <citation type="submission" date="2022-10" db="EMBL/GenBank/DDBJ databases">
        <title>The complete genomes of actinobacterial strains from the NBC collection.</title>
        <authorList>
            <person name="Joergensen T.S."/>
            <person name="Alvarez Arevalo M."/>
            <person name="Sterndorff E.B."/>
            <person name="Faurdal D."/>
            <person name="Vuksanovic O."/>
            <person name="Mourched A.-S."/>
            <person name="Charusanti P."/>
            <person name="Shaw S."/>
            <person name="Blin K."/>
            <person name="Weber T."/>
        </authorList>
    </citation>
    <scope>NUCLEOTIDE SEQUENCE [LARGE SCALE GENOMIC DNA]</scope>
    <source>
        <strain evidence="2 3">NBC_00319</strain>
    </source>
</reference>
<dbReference type="EMBL" id="CP108021">
    <property type="protein sequence ID" value="WUM19611.1"/>
    <property type="molecule type" value="Genomic_DNA"/>
</dbReference>
<dbReference type="SUPFAM" id="SSF53474">
    <property type="entry name" value="alpha/beta-Hydrolases"/>
    <property type="match status" value="1"/>
</dbReference>
<evidence type="ECO:0000259" key="1">
    <source>
        <dbReference type="Pfam" id="PF12697"/>
    </source>
</evidence>
<dbReference type="KEGG" id="whr:OG579_18210"/>
<dbReference type="InterPro" id="IPR029058">
    <property type="entry name" value="AB_hydrolase_fold"/>
</dbReference>
<dbReference type="Proteomes" id="UP001432128">
    <property type="component" value="Chromosome"/>
</dbReference>
<dbReference type="Pfam" id="PF12697">
    <property type="entry name" value="Abhydrolase_6"/>
    <property type="match status" value="1"/>
</dbReference>
<keyword evidence="2" id="KW-0378">Hydrolase</keyword>
<dbReference type="Gene3D" id="3.40.50.1820">
    <property type="entry name" value="alpha/beta hydrolase"/>
    <property type="match status" value="1"/>
</dbReference>
<dbReference type="InterPro" id="IPR000073">
    <property type="entry name" value="AB_hydrolase_1"/>
</dbReference>
<dbReference type="RefSeq" id="WP_328857087.1">
    <property type="nucleotide sequence ID" value="NZ_CP108021.1"/>
</dbReference>
<dbReference type="AlphaFoldDB" id="A0AAU4K0S3"/>
<sequence>MAQERPGPHRAGRCDGHARQLGTDVAEKPLIVLLHGVGMSGAVWDSVAAHLEASFEVLAPTAAGHRGGPPLREFGTVRHLTDETERFLDGRGIETAHKAGNSLGGWMAIELARRGRASSVCAI</sequence>
<name>A0AAU4K0S3_9NOCA</name>
<dbReference type="GO" id="GO:0016787">
    <property type="term" value="F:hydrolase activity"/>
    <property type="evidence" value="ECO:0007669"/>
    <property type="project" value="UniProtKB-KW"/>
</dbReference>
<protein>
    <submittedName>
        <fullName evidence="2">Alpha/beta hydrolase</fullName>
    </submittedName>
</protein>
<accession>A0AAU4K0S3</accession>
<proteinExistence type="predicted"/>
<organism evidence="2 3">
    <name type="scientific">Williamsia herbipolensis</name>
    <dbReference type="NCBI Taxonomy" id="1603258"/>
    <lineage>
        <taxon>Bacteria</taxon>
        <taxon>Bacillati</taxon>
        <taxon>Actinomycetota</taxon>
        <taxon>Actinomycetes</taxon>
        <taxon>Mycobacteriales</taxon>
        <taxon>Nocardiaceae</taxon>
        <taxon>Williamsia</taxon>
    </lineage>
</organism>
<evidence type="ECO:0000313" key="3">
    <source>
        <dbReference type="Proteomes" id="UP001432128"/>
    </source>
</evidence>
<evidence type="ECO:0000313" key="2">
    <source>
        <dbReference type="EMBL" id="WUM19611.1"/>
    </source>
</evidence>
<feature type="domain" description="AB hydrolase-1" evidence="1">
    <location>
        <begin position="31"/>
        <end position="115"/>
    </location>
</feature>